<keyword evidence="2" id="KW-0378">Hydrolase</keyword>
<dbReference type="EMBL" id="BOPG01000082">
    <property type="protein sequence ID" value="GIJ62765.1"/>
    <property type="molecule type" value="Genomic_DNA"/>
</dbReference>
<accession>A0A8J3ZJP9</accession>
<organism evidence="7 8">
    <name type="scientific">Virgisporangium aurantiacum</name>
    <dbReference type="NCBI Taxonomy" id="175570"/>
    <lineage>
        <taxon>Bacteria</taxon>
        <taxon>Bacillati</taxon>
        <taxon>Actinomycetota</taxon>
        <taxon>Actinomycetes</taxon>
        <taxon>Micromonosporales</taxon>
        <taxon>Micromonosporaceae</taxon>
        <taxon>Virgisporangium</taxon>
    </lineage>
</organism>
<dbReference type="CDD" id="cd00063">
    <property type="entry name" value="FN3"/>
    <property type="match status" value="2"/>
</dbReference>
<keyword evidence="3" id="KW-0119">Carbohydrate metabolism</keyword>
<keyword evidence="3" id="KW-0624">Polysaccharide degradation</keyword>
<keyword evidence="8" id="KW-1185">Reference proteome</keyword>
<dbReference type="SUPFAM" id="SSF49265">
    <property type="entry name" value="Fibronectin type III"/>
    <property type="match status" value="3"/>
</dbReference>
<sequence length="727" mass="71681">MAGSLVMAQPAWAVPAPISALAAPTSTPGPNSLAIAWVTTPAQAPGDPSDVGSYIASADGPDADTTADSTCTVLGAVSTTCTISSLTAGTPYTVTVQAMDLAGNTALKTSTLLASAGATTTPALPAAPTGVTATPTGNSGEVNVIWTPAANTGAVLANFTATAYLGSNATAQTCTTPSALVSGCKITGLTNGSPYTVKVVANGTGTTGNSLPSTASSAVSPAVKPGPPTNVVANATSATTATVTWTAPTTAGATIASYTVVAYTAAGSVVVGATCVPSPATATTCDTGGTALTNGSAYYYTVTATSTDSQTSTAGTSNLIVPTTPPNVPTGATAVAGDTQAVVAWTAPVAGATVASYRVVAWTVSPAAATSKTCTSTTTTCTVTGLTNGVAYIFKVYSVGNTGSGTSSATSADTTATTPAEAAKPVTPTGVTATPTSSTIAVAWDTPAANPTVPVLFYTATATPGGKACATVSGAVYGCTITGLTPETAYTVTVVAKAANSNSADATATTTTTAGPATPGEPGSGPGEPTGPIVVNKDGKAQIFARGGGPTAKLWTAVQNSTTGAWDSWTDLGGPIYSDPVAVANTDGTLQVFVLDANGYVTYKVQSSTGAFGAWTRISMTMSLANIEVATNANGKVQVFGRSGDHLVYSVQTTGADAWSSWVDLGWPISGAPVVTAMGDGRLEVFVSGYQGAIYRRAQKVVNVNTSEADWSSWERVAPSVSAADFM</sequence>
<reference evidence="7" key="1">
    <citation type="submission" date="2021-01" db="EMBL/GenBank/DDBJ databases">
        <title>Whole genome shotgun sequence of Virgisporangium aurantiacum NBRC 16421.</title>
        <authorList>
            <person name="Komaki H."/>
            <person name="Tamura T."/>
        </authorList>
    </citation>
    <scope>NUCLEOTIDE SEQUENCE</scope>
    <source>
        <strain evidence="7">NBRC 16421</strain>
    </source>
</reference>
<feature type="domain" description="Fibronectin type-III" evidence="6">
    <location>
        <begin position="14"/>
        <end position="123"/>
    </location>
</feature>
<dbReference type="InterPro" id="IPR050991">
    <property type="entry name" value="ECM_Regulatory_Proteins"/>
</dbReference>
<feature type="compositionally biased region" description="Low complexity" evidence="4">
    <location>
        <begin position="506"/>
        <end position="521"/>
    </location>
</feature>
<evidence type="ECO:0000256" key="3">
    <source>
        <dbReference type="ARBA" id="ARBA00023326"/>
    </source>
</evidence>
<feature type="domain" description="Fibronectin type-III" evidence="6">
    <location>
        <begin position="325"/>
        <end position="421"/>
    </location>
</feature>
<dbReference type="Proteomes" id="UP000612585">
    <property type="component" value="Unassembled WGS sequence"/>
</dbReference>
<evidence type="ECO:0000256" key="4">
    <source>
        <dbReference type="SAM" id="MobiDB-lite"/>
    </source>
</evidence>
<feature type="domain" description="Fibronectin type-III" evidence="6">
    <location>
        <begin position="227"/>
        <end position="324"/>
    </location>
</feature>
<gene>
    <name evidence="7" type="ORF">Vau01_102810</name>
</gene>
<keyword evidence="5" id="KW-0732">Signal</keyword>
<feature type="region of interest" description="Disordered" evidence="4">
    <location>
        <begin position="501"/>
        <end position="531"/>
    </location>
</feature>
<dbReference type="Gene3D" id="2.60.40.10">
    <property type="entry name" value="Immunoglobulins"/>
    <property type="match status" value="5"/>
</dbReference>
<dbReference type="SMART" id="SM00060">
    <property type="entry name" value="FN3"/>
    <property type="match status" value="5"/>
</dbReference>
<evidence type="ECO:0000256" key="2">
    <source>
        <dbReference type="ARBA" id="ARBA00023295"/>
    </source>
</evidence>
<protein>
    <recommendedName>
        <fullName evidence="6">Fibronectin type-III domain-containing protein</fullName>
    </recommendedName>
</protein>
<evidence type="ECO:0000259" key="6">
    <source>
        <dbReference type="PROSITE" id="PS50853"/>
    </source>
</evidence>
<dbReference type="Pfam" id="PF00041">
    <property type="entry name" value="fn3"/>
    <property type="match status" value="4"/>
</dbReference>
<feature type="chain" id="PRO_5035234867" description="Fibronectin type-III domain-containing protein" evidence="5">
    <location>
        <begin position="23"/>
        <end position="727"/>
    </location>
</feature>
<evidence type="ECO:0000313" key="7">
    <source>
        <dbReference type="EMBL" id="GIJ62765.1"/>
    </source>
</evidence>
<dbReference type="InterPro" id="IPR003961">
    <property type="entry name" value="FN3_dom"/>
</dbReference>
<feature type="region of interest" description="Disordered" evidence="4">
    <location>
        <begin position="407"/>
        <end position="434"/>
    </location>
</feature>
<dbReference type="Pfam" id="PF26607">
    <property type="entry name" value="DUF8189"/>
    <property type="match status" value="1"/>
</dbReference>
<dbReference type="InterPro" id="IPR013783">
    <property type="entry name" value="Ig-like_fold"/>
</dbReference>
<comment type="caution">
    <text evidence="7">The sequence shown here is derived from an EMBL/GenBank/DDBJ whole genome shotgun (WGS) entry which is preliminary data.</text>
</comment>
<dbReference type="GO" id="GO:0000272">
    <property type="term" value="P:polysaccharide catabolic process"/>
    <property type="evidence" value="ECO:0007669"/>
    <property type="project" value="UniProtKB-KW"/>
</dbReference>
<feature type="signal peptide" evidence="5">
    <location>
        <begin position="1"/>
        <end position="22"/>
    </location>
</feature>
<keyword evidence="1" id="KW-0677">Repeat</keyword>
<dbReference type="AlphaFoldDB" id="A0A8J3ZJP9"/>
<name>A0A8J3ZJP9_9ACTN</name>
<dbReference type="InterPro" id="IPR058502">
    <property type="entry name" value="PLL-like_beta-prop"/>
</dbReference>
<dbReference type="SUPFAM" id="SSF89372">
    <property type="entry name" value="Fucose-specific lectin"/>
    <property type="match status" value="1"/>
</dbReference>
<feature type="domain" description="Fibronectin type-III" evidence="6">
    <location>
        <begin position="424"/>
        <end position="516"/>
    </location>
</feature>
<evidence type="ECO:0000256" key="1">
    <source>
        <dbReference type="ARBA" id="ARBA00022737"/>
    </source>
</evidence>
<dbReference type="PROSITE" id="PS50853">
    <property type="entry name" value="FN3"/>
    <property type="match status" value="5"/>
</dbReference>
<keyword evidence="2" id="KW-0326">Glycosidase</keyword>
<feature type="domain" description="Fibronectin type-III" evidence="6">
    <location>
        <begin position="127"/>
        <end position="223"/>
    </location>
</feature>
<proteinExistence type="predicted"/>
<dbReference type="GO" id="GO:0016798">
    <property type="term" value="F:hydrolase activity, acting on glycosyl bonds"/>
    <property type="evidence" value="ECO:0007669"/>
    <property type="project" value="UniProtKB-KW"/>
</dbReference>
<evidence type="ECO:0000256" key="5">
    <source>
        <dbReference type="SAM" id="SignalP"/>
    </source>
</evidence>
<dbReference type="PANTHER" id="PTHR46708:SF2">
    <property type="entry name" value="FIBRONECTIN TYPE-III DOMAIN-CONTAINING PROTEIN"/>
    <property type="match status" value="1"/>
</dbReference>
<dbReference type="InterPro" id="IPR036116">
    <property type="entry name" value="FN3_sf"/>
</dbReference>
<evidence type="ECO:0000313" key="8">
    <source>
        <dbReference type="Proteomes" id="UP000612585"/>
    </source>
</evidence>
<dbReference type="PANTHER" id="PTHR46708">
    <property type="entry name" value="TENASCIN"/>
    <property type="match status" value="1"/>
</dbReference>